<dbReference type="Pfam" id="PF13614">
    <property type="entry name" value="AAA_31"/>
    <property type="match status" value="1"/>
</dbReference>
<evidence type="ECO:0000313" key="3">
    <source>
        <dbReference type="Proteomes" id="UP000236735"/>
    </source>
</evidence>
<dbReference type="InterPro" id="IPR050678">
    <property type="entry name" value="DNA_Partitioning_ATPase"/>
</dbReference>
<reference evidence="2 3" key="1">
    <citation type="submission" date="2016-10" db="EMBL/GenBank/DDBJ databases">
        <authorList>
            <person name="de Groot N.N."/>
        </authorList>
    </citation>
    <scope>NUCLEOTIDE SEQUENCE [LARGE SCALE GENOMIC DNA]</scope>
    <source>
        <strain evidence="2 3">AR32</strain>
    </source>
</reference>
<dbReference type="SUPFAM" id="SSF52540">
    <property type="entry name" value="P-loop containing nucleoside triphosphate hydrolases"/>
    <property type="match status" value="1"/>
</dbReference>
<evidence type="ECO:0000259" key="1">
    <source>
        <dbReference type="Pfam" id="PF13614"/>
    </source>
</evidence>
<gene>
    <name evidence="2" type="ORF">SAMN05216354_2706</name>
</gene>
<organism evidence="2 3">
    <name type="scientific">Xylanibacter ruminicola</name>
    <name type="common">Prevotella ruminicola</name>
    <dbReference type="NCBI Taxonomy" id="839"/>
    <lineage>
        <taxon>Bacteria</taxon>
        <taxon>Pseudomonadati</taxon>
        <taxon>Bacteroidota</taxon>
        <taxon>Bacteroidia</taxon>
        <taxon>Bacteroidales</taxon>
        <taxon>Prevotellaceae</taxon>
        <taxon>Xylanibacter</taxon>
    </lineage>
</organism>
<feature type="domain" description="AAA" evidence="1">
    <location>
        <begin position="4"/>
        <end position="174"/>
    </location>
</feature>
<dbReference type="InterPro" id="IPR025669">
    <property type="entry name" value="AAA_dom"/>
</dbReference>
<dbReference type="EMBL" id="FNUV01000008">
    <property type="protein sequence ID" value="SEG08110.1"/>
    <property type="molecule type" value="Genomic_DNA"/>
</dbReference>
<dbReference type="Proteomes" id="UP000236735">
    <property type="component" value="Unassembled WGS sequence"/>
</dbReference>
<dbReference type="FunFam" id="3.40.50.300:FF:000285">
    <property type="entry name" value="Sporulation initiation inhibitor Soj"/>
    <property type="match status" value="1"/>
</dbReference>
<dbReference type="PANTHER" id="PTHR13696">
    <property type="entry name" value="P-LOOP CONTAINING NUCLEOSIDE TRIPHOSPHATE HYDROLASE"/>
    <property type="match status" value="1"/>
</dbReference>
<protein>
    <submittedName>
        <fullName evidence="2">Chromosome partitioning protein</fullName>
    </submittedName>
</protein>
<dbReference type="InterPro" id="IPR027417">
    <property type="entry name" value="P-loop_NTPase"/>
</dbReference>
<name>A0A1H5X9I5_XYLRU</name>
<accession>A0A1H5X9I5</accession>
<proteinExistence type="predicted"/>
<evidence type="ECO:0000313" key="2">
    <source>
        <dbReference type="EMBL" id="SEG08110.1"/>
    </source>
</evidence>
<dbReference type="AlphaFoldDB" id="A0A1H5X9I5"/>
<dbReference type="RefSeq" id="WP_103916205.1">
    <property type="nucleotide sequence ID" value="NZ_FNUV01000008.1"/>
</dbReference>
<sequence length="260" mass="28356">MKSRIIAVANHKGGVGKTTTTSSLGSILASKGYKVLLVDLDAQANLTTSLASFSDGATIYEAMTGKVETLPIVILHDYLHLIPASLTLAMADVELSSAIARERILSDLLIKSKAVETYDFILFDCPPSLGLMTLNAFTASTDILIPLVAEVLPFKGLTMINDFIKMVHARLNPQAHVSGILITRWEASNLSKGIENNLRQALGDIVFRTKIRKNVRLAEAPLENANIVDYDPRSNGAKDYLSFAEEFLERMHQEGKGAEL</sequence>
<dbReference type="PANTHER" id="PTHR13696:SF99">
    <property type="entry name" value="COBYRINIC ACID AC-DIAMIDE SYNTHASE"/>
    <property type="match status" value="1"/>
</dbReference>
<dbReference type="CDD" id="cd02042">
    <property type="entry name" value="ParAB_family"/>
    <property type="match status" value="1"/>
</dbReference>
<dbReference type="Gene3D" id="3.40.50.300">
    <property type="entry name" value="P-loop containing nucleotide triphosphate hydrolases"/>
    <property type="match status" value="1"/>
</dbReference>